<comment type="cofactor">
    <cofactor evidence="1">
        <name>pantetheine 4'-phosphate</name>
        <dbReference type="ChEBI" id="CHEBI:47942"/>
    </cofactor>
</comment>
<dbReference type="Gene3D" id="1.10.1200.10">
    <property type="entry name" value="ACP-like"/>
    <property type="match status" value="7"/>
</dbReference>
<dbReference type="InterPro" id="IPR042099">
    <property type="entry name" value="ANL_N_sf"/>
</dbReference>
<dbReference type="NCBIfam" id="NF004282">
    <property type="entry name" value="PRK05691.1"/>
    <property type="match status" value="13"/>
</dbReference>
<dbReference type="GO" id="GO:0008610">
    <property type="term" value="P:lipid biosynthetic process"/>
    <property type="evidence" value="ECO:0007669"/>
    <property type="project" value="UniProtKB-ARBA"/>
</dbReference>
<dbReference type="Pfam" id="PF00501">
    <property type="entry name" value="AMP-binding"/>
    <property type="match status" value="7"/>
</dbReference>
<proteinExistence type="inferred from homology"/>
<dbReference type="PANTHER" id="PTHR45527">
    <property type="entry name" value="NONRIBOSOMAL PEPTIDE SYNTHETASE"/>
    <property type="match status" value="1"/>
</dbReference>
<dbReference type="FunFam" id="3.40.50.980:FF:000001">
    <property type="entry name" value="Non-ribosomal peptide synthetase"/>
    <property type="match status" value="7"/>
</dbReference>
<dbReference type="FunFam" id="2.30.38.10:FF:000001">
    <property type="entry name" value="Non-ribosomal peptide synthetase PvdI"/>
    <property type="match status" value="7"/>
</dbReference>
<dbReference type="SMART" id="SM01294">
    <property type="entry name" value="PKS_PP_betabranch"/>
    <property type="match status" value="1"/>
</dbReference>
<dbReference type="Proteomes" id="UP000231791">
    <property type="component" value="Chromosome"/>
</dbReference>
<dbReference type="GO" id="GO:0005829">
    <property type="term" value="C:cytosol"/>
    <property type="evidence" value="ECO:0007669"/>
    <property type="project" value="TreeGrafter"/>
</dbReference>
<accession>A0A2K8PB31</accession>
<protein>
    <submittedName>
        <fullName evidence="5">Tyrocidine synthase 3</fullName>
    </submittedName>
</protein>
<dbReference type="CDD" id="cd17643">
    <property type="entry name" value="A_NRPS_Cytc1-like"/>
    <property type="match status" value="2"/>
</dbReference>
<dbReference type="EMBL" id="CP024985">
    <property type="protein sequence ID" value="ATZ23947.1"/>
    <property type="molecule type" value="Genomic_DNA"/>
</dbReference>
<dbReference type="InterPro" id="IPR045851">
    <property type="entry name" value="AMP-bd_C_sf"/>
</dbReference>
<evidence type="ECO:0000313" key="6">
    <source>
        <dbReference type="Proteomes" id="UP000231791"/>
    </source>
</evidence>
<dbReference type="FunFam" id="1.10.1200.10:FF:000005">
    <property type="entry name" value="Nonribosomal peptide synthetase 1"/>
    <property type="match status" value="6"/>
</dbReference>
<comment type="similarity">
    <text evidence="2">Belongs to the ATP-dependent AMP-binding enzyme family.</text>
</comment>
<sequence>MWFLQRLEPDSHEYLVPLTLRVTGPLDEDTLRRAVDSVAARHEILRTRYDFLAGQPVQLVDPAGPVPFSTEDLTGLPEDTREAEATRRLAGHARRPFDLAGEWPLRVHLVRLAPEHHVLALVFHHIACDAWSTQIFARDLSTYYRGEIPDAALPLQYADYAEWQAERTAGPVLQAHLDHWRTTLDGITPLELPTDRPRPPVRDTAGATARFALPDTLSAQLRDLAGHHRTTLFTVLLTAYQALLAKYCGGNDIAVGTVVSGRVRPELQQLIGYGINSLVMRATWDGDPRFGALLDRNRNVVLDSFDHQEMPFARLVDELQPERDLSRTPLFQAAFTLHESRTAAYDLPGASVEPFDVRASVARFDLQLQVEEAPDGSLRGQFEYATALFDAPTVERFTRHLVRLLHSVAATPQARLSELAVLDDDELAVVVDRLDSEDTDGRFVHEVFEAQVAATPDAVAVLADGIELTYAELNARANRIAHRLRALGAGPDQLVGICVERGAELLPSILGVLKSGAGYLPLDPANPADRLGYVLGDARATVVLTESAHAPMLEAIHDGQLVVLDQERETPQWSALPDSNPALAGHPDQLIYVIYTSGSTGRPKGVCLSHRNVLRLLTTAYRHYDFAATDVWPLFHSYAFDVSVWEMWGALLHGGKLVVVPAAVTRSPDEFLDLLVEQQVTVLNQTPSAFRSLVAAAGDGDERIGRLKLRAVVFAGEKLQVPDLQPWVDRVGLDQPALLNMYGITETTVHTTYYQVGPADLAADAGNPIGVPLADLRVHLLDEWGRPVPIGVYGEIHVAGPGVARGYLGRPALTAERFVPDPYGPAGSRLYRSGDIARRRADGSLEFLGRADGQIKIRGYRVELGEIQAALMELDGIRDAVVVLREDSPGQKELVAYTVPAPGASYDPGVLRELLGGSLPSYMVPAAFVNLDRLPLTTNGKLDRRALPAPAGASRRAGGTYTAPRTPTEERLADVWAEVLGADRVGVDDGFFDLGGDSIRAVALVGAVRAAGYDIAVRDVFEHRTVARLAELLTGRPAPAVVADPVRPFALIGEADRALLPDGITDAYPLSQVQAGMVLEMAIDNGQNNYHNVTSFRIRDERPYEHWALVEAARLVVARHEVLRTSLSLTGYSVPMQLVHARAEMPVGHRSLRGLDEAAIRDAVRAYTSSERADVFDLSAPTLMRLYAHDTDNGSWWLSITECHPVLEGWSHHSLLMEILHVYGILRDGGTPSQDELPAIRFADFIAAELESLEDADDLAYWKHVVGEYAPLEVPAGWGDGEDSPRATHQAAIPTHDLEERLRSFAGRAHVSMKSVMLAAHLKVMSQLTGETAFHTGLVCDARPELLGADRVYGMYLNTLPFAFDAGRSATWRELVTQVFEAEVALWPHRRFPMPAVQRLSGGQQLLHVYFNYQDFHQVDTDLVDHEAAIDDSPTEFPLTVSSRGGHIIVTANGRWVSAAHAERIAAMYRLVLEGMAADGGGDARAVLLPAGERELVLDRWNVSATESAAGCVPELFAARVAGSVDAVAVSSGGVSLSYGELDARSSRLAAHLGSLGVVPGDVVGVLLERGVELLVALLAVQKVGAAYLPMDAGHPVARLAGIVEDAAPRVLVTQGSLSEVAAGIHSGVRVLVDADAAVIGAASVPSVVRVTDPASVAYVLYTSGSTGRPKGVAVTHGALGNLLVGMRRVLGEARGVESWLASTSVSFDISGLELYLPLIGGHRVVIAEHGQDLVELVETERLTHVQATPSGWKLLLEAGFEGASSVTALVGGEALPVELAQTLRGRVSRLVNVYGPTETTIWSATWEVPAGPAAVSIGAPIDNTQLYIVDSFMEPVPVGVVGELCIAGDGVAQGYVGRPGLTADRFVPDPFGAPGTRLYRTGDLARRLADGEIEFLGRTDHQVKIRGYRIELGEIESRLLAHPAVKDAAVVARTEESGDTWLVGYLIPAVGSGAVDQGEVRSFLRESLPDYMVPGAFVELEAWPLNTAGKLDRKALPAPEVSVQAEYVAPRTETEERIAEAWATALGLEKVSVEDSFFDLGGDSIRAIVLVGAIRSAGFQVAVQDVFEHRTVAELARHVAGQNTPVEAVELVRPFALIDPLDREMLPGSAVDAYPVSQVQLGMLVEMSLGEERAAYHNVDAFRIRDDRPFDAEALQRATDELTSRHEVLRTGFDLTGYSVPLQIVHAAVEATVGVVDLTGLDEAARKEAAAACENEQRTTPFNTAVPPLIRVNALVHEDTDWQLVFTHAHPILEGWSYHSLLTELLDLYRTFRDGGRPESATGEGSRFADFIAAEQESVGAGADRAYWQRIVADNASFSVPAGWGDGTVAEGTAFRIPIPVHDLEERLRAFAGRARVSMKSVLLGAHLKVMSQLTEETAFHTGLVCDTRPELPGADRVYGLHLNTVPFPFDAGRSATWGELVAQVFDQETELWPHRRYPLPAIQRDAGGTRLLDVYFNYQDFSKVDGDEVDELGDIDEVPTEFPLMVATRSGYIVLTTDGRSVSRANAERIAAMYRLVLEGMAADGGGDARAVLLPAGERELVLDRWNVSATESAAGCVPELFAARVAGSVDAVAVSSGGVSLSYGELDARSSRLAAHLGSLGVVPGDVVGVLLERGVELLVALLAVQKVGAAYLPMDAGHPVARLAGIVEDAAPRVLVTQGSLSEVAAGIHSGVRVLVDADAAVIGAASVPSVVRVTDPASVAYVLYTSGSTGRPKGVAVTHGALGNLLVGMRRVLGEARGVESWLASTSVSFDISGLELYLPLIGGHRVVIAQADEEPADLVVAESVTHVQATPSGWKLLLEAGFEGAMVTALVGGEALPVELAQTLRGRVSRLVNVYGPTETTIWSATWEVPAGPAAVSIGAPIDNTQLYIVDSFMEPVPVGVVGELCIAGDGVAQGYVGRPGLTAERFVPDPFGAPGSRLYRTGDLARRLADGEIEFLGRTDHQVKIRGYRIELGEIESRLLAHPAVKDAAVVARTEESGDTWLVGYLIPAVGSGAVDQGEVRSFLRESLPDYMVPGAFVELEAWPLNTAGKLDRKALPAPDRSDESAYIAPRTDAEARIASAWETALGLERVSVEDSFFDLGGDSIRAVSLVGALKAIGYTLTVRTIFTYQTVAELADHLAAQATQEDRVSPSDNDIRTAPADAAEALAGALRAAGIDLQSGGLSGDTSVADLLALLQQKQTAPEPVAAAATDGRGEAGTAPFALVPAEDRDRIPAGLADAYPLSQVQTGMAVEVLLEGAGDDYHRVTTFRIRDGHAFSHAALETAARTVVARHEILRTSIDLTTYSVPMQLVHAEAGIPFRTLDFTALGEQATTDAVRAFIKGEEEQRFDLGTAPLLRVAGLVESDDAWSLALTHSHLVLEGWSHHSLLMELLDVYRAVRDGRDPDAGRESIGVRYADFIAGELASLADEADRAYWAETVHSHPAVTLPAGWGDGSTDAASYRLPVSYGDLEDGLRTLAERARVSMKSVLLAAHLKVMSQLTEEDSFTAGLVFDARPELLGADKVLGMHLNTVPFAHNRGATTWKTLVRQVFEREMDLWEHRRYPLPSIQRLADTGQSVVEVLFTYQNYHQVDTGLIDVDGAAEQGDVTSQFPLAVTTLGGHLMLTADAKELARPNAERIAGMYRAVLEAMADDPDGDALAARLPGDEDALVVSHWNGTATEEPAGCVPELFAARVAGSVDAVAVSSGGVSLSYGELDARSSRLAAHLGSLGVVPGDVVGVLLERGVELLVALLAVQKVGAAYLPMDAGHPVARLAGIVEDAAPRVLVTQGSLSEVAAGIHSGVRVLVDADAAVIGAASVPSVVRVTDPASVAYVLYTSGSTGRPKGVAVTHGALGNLLVGMRRVLGEARGVESWLASTSVSFDISGLELYLPLIGGHRVVIAEHGQDLAGLIASEQVTHVQATPSGWKLLLEAGFATPSVTALVGGEALPVELARELRGRVSRLVNVYGPTETTIWSATWEVPAGPAAVSIGAPIDNTQLYIVDSFMEPVPVGVVGELCIAGDGVAQGYVGRPGLTADRFVPDPFGAPGTRLYRTGDLARRLADGEIEFLGRTDHQVKIRGYRIELGEIESRLLAHPAVKDAAVVARTEESGDTWLVGYLIPGGGSGAVDQGEVRSFLRESLPDYMVPGAFVELEAWPLNTAGKLDRKALPAPEVSVQAEYVAPRTETEERIAEAWAASLGLEKVSVEDSFFDLGGDSIRAIVLVGAIRSAGFQVAVQDVFEHRTVAELARHVAGQDTPVEDFTYVRPFALIGAEDEELLPADAADAYPVSQVQLGMLVEMSLGEERAAYHNVDAFRIRDDRPFDAEALQRATDELTARHEVLRTGFALAGYSVPLQIVRVDVANPVTVTDLTDLNGQEFGAALRAVNEEESATPFDLERAPLLRVRAVLQDEESWWLVLTHAHPILEGWSYHSVMDELVSLYGQLVETGTFEEARPTPGRYADFIAGELASLQDEDDQAYWRGIVTDHAGFELPEAWGDQLGADPEAYESYQIHVPVHDLAPKLRELATTAGASYKSVILAAHLKVLSQLTEETSFFTGLAFDARPELLGADRVAGMHLNTVPFAHDRTAATWRELVAQVFAHESALWPHRRHPLPAIQRAVGGNRLLSAVFNYLDFHQVDTAVVDEEASTGIGSTEFPLAVVARGGHIGLRSDTRHLGRSQAARLAETYRAVLEAMAGDPDGDARVTFLAQTDRELIHPAAATVAPVTDTLHGLFAARAALRPDAGAVTADGVTLSYAELDARSNRIAHRLLELGVGAESVVGLCVGRGAALVPALLGVLKAGAAYLPMDPAQPAARLAFMAEDLGPKVVVTDTEHVAVAAAAHTGALLVIDGEEDERRLAALPATAPARATDPAQLAYIIYTSGSTGTPKGVGVSHANAVRLMNATHERFPLDEHQVWPLVHSYAFDVSVFEIWSALAHGSRLVVVDADTARNPDALLDLAVAEGFTILLNSPSAFRGMAAAAQQGDDRIARLNLRAMFFGGEKHTGADLRAWTDQFGLERPQLVELYGPTEATVQVTHHRITEEDLAAPTGIPLGHPLPGTTVLVLDQEGHPVPVGVPGELYLGGPQVSRGYVNRPALTAERFVPDPFGEPGSRLYRTGDLGRMMSDGGIDFLGRVDDQVKIRGYRVELGEIQAVLIAHPAIRQATVVTDSTAPGDPRIAAYVVRADDEELPQPAALAEYCRTRLPDYMVPAAFTELGHIPLISNTKVDRKALPAPDWSALAGSRSRVEPRTGDERRIAEVWGEVLGLEQPGVEDSFFEVGGDSIRAVALVGALRAAGFALTVRDVFDARTVAGLAALGTGGGDTTAFQPVAPFALITDADRAALPAGLTDAYPVSQGQLGILVEQLADTATPKYVNVSAFRVRDEQPLDPAALRRAVTELTARHEVLRTSFELTRYSVPLQLVHEDAGQRLAERDLRGLDEQARADAVAAFVAEERTTPFPAGARSLMRVTALLEGEGAWWLGLTQSHAITEGWSHHTMVAELLELYRSVRDTGEPGARPVTGVRYADFVAGELEALASDEDRDHWRAVTADYEPFELPGGWGDTRSEPEPFTVRVPFADVEPALRELARTARASMKAVLHAVHLSVLSRLTGQERFSTGLATDARPEAVGAERVLGMHLNTVPFAFERGARTWRELVGQVYGQEAADWSHRRYPLPAIQREAGGHRLIDVTFNYQDYQRIDSGEIDTGASDGAAATEFALIVTTTGGRLSLATHTGVLSRAEAERIAAMYRAVVLAMAADAEGDALAPLAAGEEELLLGWGTAPVSPIDRTITGLFAAQVAQRSDEVAVSYGDTRLSYAELDRRTDRLAAALIAVGAGPETTVAVSMDRSALLPLTLLAVLKTGAAYLPVDPAYPADRKEFMLADSGAVVLVTDGRTATAPDSWTGPVVRASLDEAVAAAPVDLPAVHLDQLAYVMYTSGSTGTPKATMITHRGVVRTVTQDASLAVGPDDVVTHASSVSFDAATAEIWSALLTGARLEILDRDTVLDPQALAGVVASRGVTTLFLTTSLFNHVARAVPGALGGLRTVGFGGEAADAATVRTLLAAGGPERLVNMYGPTENTTFSAVQVITAVDGAASSVPIGVPVHNSTVYVVDSELRLVPRGVPGELCVGGAGLARGYHGRPGLSAERFVPNPFGAPGERMYRTGDIVRWLPDGTLDFHGRADHQVKLRGYRIELGEVESALRAHADVTEAVVVLREDTPGDKRLVAYTVNAASSAPSPAALREHLLPVLPDYMVPAAFVALERLPLTAHGKLDTRSLPVPSADAFAAGTGSVAPRNPTEARMAEVWSEVLGLDGIGVEDSFFDLGGDSIRAVTLVGALKVAGFEATVSDVFEHRTVAKLAEATAGRETAELRYVAPFELISDADRALLPAGVSDAYPLAQLQIGMLVEQLSSKDKGTYHHTTSFDIKDGRPFDRQALYTAAQLVTSRHEALRTGVDLETFSVPMQLVHESAEMPVAFHDLTGLTPDQVARRVAEISIEEQENAFDVSRPTLLRLAAAVNDSGWRLFISLNHTIIEGWSHYNIWMEVLTTYGELRDGNRPVEPEQPQLRYADFIAGELESLASPRERAYWRSVVEENARFILPSAWGEEPEQGEEARTYSVEVSLRDIQDRIRAVAKEADVPVKSVLLAAHLKVLGQLTEEESFYSGLVCDARPEAPGADRVVGMYLTTLPIAFRRGARTWRELIQGVFATETELWPNRRFPLPEVQREAGSRRIIDVFFNYLDFRQIDTDLMDMSSSVREGGTEFDLAVTTMAGELGLLTNSRIMSRAEAERLGAMYRATLDAIVDDLDGDAGTVLLPAGERERLLGEWAGTAGNAFDSRPVHHRIAERAAAAPESVAVTVGEEHTTYGALNTAANRMAHHLIDSGVRRGDFVGVLADRGLEQLVAVLGVLKAGAAYLPLDPEAPADRMAHQLADSAARVLVTQEHHLAGAPAAEIRTVCADRDAAAIAARPGHDPLVPVDGDDLAYTIYTSGSTGRPKGVLVTHHGLANYLDWALGHYGMDGAHGAPMFGSIAFDLAVPSFLLPLISGRDVVVVPGDRGQEALPELLRGEGDFSIVKITPAHLDLVTTEIDDAGGIDSVRTFVVGGEEMRAEAVAAWRRVAPNARIVNEYGPTETVVGCVVHDATAGDPGAAPSVPIGRPITNTQVYVLDAEGRPVPVGAVGELHLGGDGVARGYHGRPALTAEKFVPHPFTEVPGRRLYRTGDLARFRSDGTLEFLGRRDDQVKIRGYRVELGEIEAELLLAPGVRDAVVLARQDGPGERRLVGYVVAEDPAVAPAPADLAAHLRTRLPAYMVPPVFVTLDELPLAVSGKVDRKALPAPDQSQLTSGVPYREPVTEAQKLLAGVWSEVLGVERVGLDDSFFALGGDSILVLPVISAARKAGLVFSLSTLYENETLAELADAVDPAPPAPAADADALAEALRLVMAHQDALGLRVVSEKPVELPSPEALMAEHQVPGISVAVIRDGEVAEVKAYGVTRHGGSERVTPDTLFPAGSVSKHVTALGVMRLAKDGVIDLDEDVNRYLTSWQVPGTDPAHPVTAERLLRFTGAVNNVSEDPDDHYYTVGEELPTGLDVLHGRAPAKTPAGALDGVPGQVFLKNNISYTVLQLLMEDVTGKPFPELMRELVLDPLGMTASHFVSADPTVLGRPVAHGHDAPGVVHPDGWQAHPETAAAGLWTTAAELARVTTEIRRAHRGLPSPILTRELTERMLTIVEPCHFYGMGVFVDRSGGGIDYGHTGQTAGYRAMALSQIESGTGLVMLANAEYARPVLKWLMAAVREQDRWAAKGELARLWEVGRVNPEAQD</sequence>
<evidence type="ECO:0000256" key="2">
    <source>
        <dbReference type="ARBA" id="ARBA00006432"/>
    </source>
</evidence>
<dbReference type="PROSITE" id="PS00455">
    <property type="entry name" value="AMP_BINDING"/>
    <property type="match status" value="6"/>
</dbReference>
<dbReference type="Gene3D" id="3.40.50.12780">
    <property type="entry name" value="N-terminal domain of ligase-like"/>
    <property type="match status" value="2"/>
</dbReference>
<dbReference type="InterPro" id="IPR020845">
    <property type="entry name" value="AMP-binding_CS"/>
</dbReference>
<dbReference type="NCBIfam" id="TIGR01733">
    <property type="entry name" value="AA-adenyl-dom"/>
    <property type="match status" value="7"/>
</dbReference>
<keyword evidence="3" id="KW-0596">Phosphopantetheine</keyword>
<evidence type="ECO:0000256" key="3">
    <source>
        <dbReference type="ARBA" id="ARBA00022450"/>
    </source>
</evidence>
<dbReference type="PANTHER" id="PTHR45527:SF14">
    <property type="entry name" value="PLIPASTATIN SYNTHASE SUBUNIT B"/>
    <property type="match status" value="1"/>
</dbReference>
<dbReference type="Gene3D" id="3.30.559.10">
    <property type="entry name" value="Chloramphenicol acetyltransferase-like domain"/>
    <property type="match status" value="7"/>
</dbReference>
<dbReference type="InterPro" id="IPR009081">
    <property type="entry name" value="PP-bd_ACP"/>
</dbReference>
<dbReference type="Pfam" id="PF00550">
    <property type="entry name" value="PP-binding"/>
    <property type="match status" value="7"/>
</dbReference>
<evidence type="ECO:0000313" key="5">
    <source>
        <dbReference type="EMBL" id="ATZ23947.1"/>
    </source>
</evidence>
<dbReference type="Gene3D" id="3.30.300.30">
    <property type="match status" value="7"/>
</dbReference>
<dbReference type="GO" id="GO:0043041">
    <property type="term" value="P:amino acid activation for nonribosomal peptide biosynthetic process"/>
    <property type="evidence" value="ECO:0007669"/>
    <property type="project" value="TreeGrafter"/>
</dbReference>
<reference evidence="5 6" key="1">
    <citation type="submission" date="2017-11" db="EMBL/GenBank/DDBJ databases">
        <title>Complete genome sequence of Streptomyces lavendulae subsp. lavendulae CCM 3239 (formerly 'Streptomyces aureofaciens CCM 3239'), the producer of the angucycline-type antibiotic auricin.</title>
        <authorList>
            <person name="Busche T."/>
            <person name="Novakova R."/>
            <person name="Al'Dilaimi A."/>
            <person name="Homerova D."/>
            <person name="Feckova L."/>
            <person name="Rezuchova B."/>
            <person name="Mingyar E."/>
            <person name="Csolleiova D."/>
            <person name="Bekeova C."/>
            <person name="Winkler A."/>
            <person name="Sevcikova B."/>
            <person name="Kalinowski J."/>
            <person name="Kormanec J."/>
            <person name="Ruckert C."/>
        </authorList>
    </citation>
    <scope>NUCLEOTIDE SEQUENCE [LARGE SCALE GENOMIC DNA]</scope>
    <source>
        <strain evidence="5 6">CCM 3239</strain>
    </source>
</reference>
<name>A0A2K8PB31_STRLA</name>
<dbReference type="SUPFAM" id="SSF52777">
    <property type="entry name" value="CoA-dependent acyltransferases"/>
    <property type="match status" value="14"/>
</dbReference>
<dbReference type="InterPro" id="IPR000873">
    <property type="entry name" value="AMP-dep_synth/lig_dom"/>
</dbReference>
<dbReference type="InterPro" id="IPR010071">
    <property type="entry name" value="AA_adenyl_dom"/>
</dbReference>
<dbReference type="SMART" id="SM00823">
    <property type="entry name" value="PKS_PP"/>
    <property type="match status" value="7"/>
</dbReference>
<dbReference type="GO" id="GO:0044550">
    <property type="term" value="P:secondary metabolite biosynthetic process"/>
    <property type="evidence" value="ECO:0007669"/>
    <property type="project" value="UniProtKB-ARBA"/>
</dbReference>
<evidence type="ECO:0000256" key="4">
    <source>
        <dbReference type="ARBA" id="ARBA00022553"/>
    </source>
</evidence>
<dbReference type="InterPro" id="IPR025110">
    <property type="entry name" value="AMP-bd_C"/>
</dbReference>
<dbReference type="SUPFAM" id="SSF56601">
    <property type="entry name" value="beta-lactamase/transpeptidase-like"/>
    <property type="match status" value="1"/>
</dbReference>
<organism evidence="5 6">
    <name type="scientific">Streptomyces lavendulae subsp. lavendulae</name>
    <dbReference type="NCBI Taxonomy" id="58340"/>
    <lineage>
        <taxon>Bacteria</taxon>
        <taxon>Bacillati</taxon>
        <taxon>Actinomycetota</taxon>
        <taxon>Actinomycetes</taxon>
        <taxon>Kitasatosporales</taxon>
        <taxon>Streptomycetaceae</taxon>
        <taxon>Streptomyces</taxon>
    </lineage>
</organism>
<dbReference type="InterPro" id="IPR023213">
    <property type="entry name" value="CAT-like_dom_sf"/>
</dbReference>
<dbReference type="InterPro" id="IPR012338">
    <property type="entry name" value="Beta-lactam/transpept-like"/>
</dbReference>
<dbReference type="CDD" id="cd12117">
    <property type="entry name" value="A_NRPS_Srf_like"/>
    <property type="match status" value="1"/>
</dbReference>
<dbReference type="FunFam" id="3.40.50.12780:FF:000012">
    <property type="entry name" value="Non-ribosomal peptide synthetase"/>
    <property type="match status" value="7"/>
</dbReference>
<dbReference type="InterPro" id="IPR001242">
    <property type="entry name" value="Condensation_dom"/>
</dbReference>
<dbReference type="GO" id="GO:0031177">
    <property type="term" value="F:phosphopantetheine binding"/>
    <property type="evidence" value="ECO:0007669"/>
    <property type="project" value="InterPro"/>
</dbReference>
<dbReference type="NCBIfam" id="NF003417">
    <property type="entry name" value="PRK04813.1"/>
    <property type="match status" value="7"/>
</dbReference>
<dbReference type="PROSITE" id="PS00012">
    <property type="entry name" value="PHOSPHOPANTETHEINE"/>
    <property type="match status" value="3"/>
</dbReference>
<dbReference type="CDD" id="cd19531">
    <property type="entry name" value="LCL_NRPS-like"/>
    <property type="match status" value="1"/>
</dbReference>
<dbReference type="Pfam" id="PF13193">
    <property type="entry name" value="AMP-binding_C"/>
    <property type="match status" value="7"/>
</dbReference>
<dbReference type="InterPro" id="IPR020806">
    <property type="entry name" value="PKS_PP-bd"/>
</dbReference>
<dbReference type="InterPro" id="IPR036736">
    <property type="entry name" value="ACP-like_sf"/>
</dbReference>
<keyword evidence="4" id="KW-0597">Phosphoprotein</keyword>
<dbReference type="GO" id="GO:0017000">
    <property type="term" value="P:antibiotic biosynthetic process"/>
    <property type="evidence" value="ECO:0007669"/>
    <property type="project" value="UniProtKB-ARBA"/>
</dbReference>
<dbReference type="Gene3D" id="2.30.38.10">
    <property type="entry name" value="Luciferase, Domain 3"/>
    <property type="match status" value="5"/>
</dbReference>
<keyword evidence="6" id="KW-1185">Reference proteome</keyword>
<evidence type="ECO:0000256" key="1">
    <source>
        <dbReference type="ARBA" id="ARBA00001957"/>
    </source>
</evidence>
<dbReference type="Pfam" id="PF00144">
    <property type="entry name" value="Beta-lactamase"/>
    <property type="match status" value="1"/>
</dbReference>
<dbReference type="SUPFAM" id="SSF47336">
    <property type="entry name" value="ACP-like"/>
    <property type="match status" value="7"/>
</dbReference>
<dbReference type="FunFam" id="3.30.300.30:FF:000010">
    <property type="entry name" value="Enterobactin synthetase component F"/>
    <property type="match status" value="6"/>
</dbReference>
<dbReference type="CDD" id="cd05930">
    <property type="entry name" value="A_NRPS"/>
    <property type="match status" value="1"/>
</dbReference>
<dbReference type="SUPFAM" id="SSF56801">
    <property type="entry name" value="Acetyl-CoA synthetase-like"/>
    <property type="match status" value="7"/>
</dbReference>
<dbReference type="PROSITE" id="PS50075">
    <property type="entry name" value="CARRIER"/>
    <property type="match status" value="7"/>
</dbReference>
<gene>
    <name evidence="5" type="primary">tycC4</name>
    <name evidence="5" type="ORF">SLAV_10395</name>
</gene>
<dbReference type="Gene3D" id="3.40.710.10">
    <property type="entry name" value="DD-peptidase/beta-lactamase superfamily"/>
    <property type="match status" value="1"/>
</dbReference>
<dbReference type="Gene3D" id="3.40.50.980">
    <property type="match status" value="10"/>
</dbReference>
<dbReference type="GO" id="GO:0003824">
    <property type="term" value="F:catalytic activity"/>
    <property type="evidence" value="ECO:0007669"/>
    <property type="project" value="InterPro"/>
</dbReference>
<dbReference type="Pfam" id="PF00668">
    <property type="entry name" value="Condensation"/>
    <property type="match status" value="7"/>
</dbReference>
<dbReference type="InterPro" id="IPR006162">
    <property type="entry name" value="Ppantetheine_attach_site"/>
</dbReference>
<dbReference type="InterPro" id="IPR001466">
    <property type="entry name" value="Beta-lactam-related"/>
</dbReference>
<dbReference type="Gene3D" id="3.30.559.30">
    <property type="entry name" value="Nonribosomal peptide synthetase, condensation domain"/>
    <property type="match status" value="7"/>
</dbReference>
<dbReference type="KEGG" id="slx:SLAV_10395"/>